<keyword evidence="7" id="KW-0119">Carbohydrate metabolism</keyword>
<keyword evidence="5 10" id="KW-0732">Signal</keyword>
<evidence type="ECO:0000313" key="11">
    <source>
        <dbReference type="EMBL" id="KAF5861847.1"/>
    </source>
</evidence>
<comment type="subcellular location">
    <subcellularLocation>
        <location evidence="1">Secreted</location>
    </subcellularLocation>
</comment>
<feature type="chain" id="PRO_5034915538" description="feruloyl esterase" evidence="10">
    <location>
        <begin position="20"/>
        <end position="328"/>
    </location>
</feature>
<keyword evidence="3" id="KW-0964">Secreted</keyword>
<name>A0A8H6A567_PETAA</name>
<organism evidence="11 12">
    <name type="scientific">Petromyces alliaceus</name>
    <name type="common">Aspergillus alliaceus</name>
    <dbReference type="NCBI Taxonomy" id="209559"/>
    <lineage>
        <taxon>Eukaryota</taxon>
        <taxon>Fungi</taxon>
        <taxon>Dikarya</taxon>
        <taxon>Ascomycota</taxon>
        <taxon>Pezizomycotina</taxon>
        <taxon>Eurotiomycetes</taxon>
        <taxon>Eurotiomycetidae</taxon>
        <taxon>Eurotiales</taxon>
        <taxon>Aspergillaceae</taxon>
        <taxon>Aspergillus</taxon>
        <taxon>Aspergillus subgen. Circumdati</taxon>
    </lineage>
</organism>
<sequence length="328" mass="36714">MRSPLAVLILTIGIASATGSAGCGQSISLNQGPGSSQSVIFTTSDGIHRPYRIYIPSSYSINTPTPLIFSFHGWNRSLEWQESLTQFSNETWNPDTIAVYPQAREQGRAGWQRDSEYQGIDDITFIMELLDDLQDKYCINPTRIYVTGKSDGGGFANDLACDKIASTRIAAFAPVSGCYFQDVSEEDCHPNTVPIKCTPGRSSVPILEFHGTADIIVPYEGGKRPQCKKCLPSIPHFIRQWSKRLGYGLHSKTTKLYDGNIWKFEYGHKGKLGIVTHYRIDGLGHAWPSTEPNNDNPDGTYFEATPIIMDFFRRWSLPDNEDINRDEM</sequence>
<evidence type="ECO:0000256" key="8">
    <source>
        <dbReference type="ARBA" id="ARBA00023326"/>
    </source>
</evidence>
<evidence type="ECO:0000256" key="4">
    <source>
        <dbReference type="ARBA" id="ARBA00022651"/>
    </source>
</evidence>
<dbReference type="PROSITE" id="PS51257">
    <property type="entry name" value="PROKAR_LIPOPROTEIN"/>
    <property type="match status" value="1"/>
</dbReference>
<accession>A0A8H6A567</accession>
<dbReference type="AlphaFoldDB" id="A0A8H6A567"/>
<evidence type="ECO:0000256" key="9">
    <source>
        <dbReference type="ARBA" id="ARBA00034075"/>
    </source>
</evidence>
<dbReference type="GO" id="GO:0005576">
    <property type="term" value="C:extracellular region"/>
    <property type="evidence" value="ECO:0007669"/>
    <property type="project" value="UniProtKB-SubCell"/>
</dbReference>
<proteinExistence type="predicted"/>
<dbReference type="PANTHER" id="PTHR38050:SF2">
    <property type="entry name" value="FERULOYL ESTERASE C-RELATED"/>
    <property type="match status" value="1"/>
</dbReference>
<evidence type="ECO:0000256" key="6">
    <source>
        <dbReference type="ARBA" id="ARBA00022801"/>
    </source>
</evidence>
<dbReference type="GO" id="GO:0045493">
    <property type="term" value="P:xylan catabolic process"/>
    <property type="evidence" value="ECO:0007669"/>
    <property type="project" value="UniProtKB-KW"/>
</dbReference>
<dbReference type="EC" id="3.1.1.73" evidence="2"/>
<evidence type="ECO:0000256" key="5">
    <source>
        <dbReference type="ARBA" id="ARBA00022729"/>
    </source>
</evidence>
<protein>
    <recommendedName>
        <fullName evidence="2">feruloyl esterase</fullName>
        <ecNumber evidence="2">3.1.1.73</ecNumber>
    </recommendedName>
</protein>
<dbReference type="InterPro" id="IPR043595">
    <property type="entry name" value="FaeB/C/D"/>
</dbReference>
<dbReference type="GO" id="GO:0030600">
    <property type="term" value="F:feruloyl esterase activity"/>
    <property type="evidence" value="ECO:0007669"/>
    <property type="project" value="UniProtKB-EC"/>
</dbReference>
<comment type="caution">
    <text evidence="11">The sequence shown here is derived from an EMBL/GenBank/DDBJ whole genome shotgun (WGS) entry which is preliminary data.</text>
</comment>
<keyword evidence="6" id="KW-0378">Hydrolase</keyword>
<evidence type="ECO:0000256" key="2">
    <source>
        <dbReference type="ARBA" id="ARBA00013091"/>
    </source>
</evidence>
<evidence type="ECO:0000256" key="1">
    <source>
        <dbReference type="ARBA" id="ARBA00004613"/>
    </source>
</evidence>
<dbReference type="PANTHER" id="PTHR38050">
    <property type="match status" value="1"/>
</dbReference>
<reference evidence="11 12" key="1">
    <citation type="submission" date="2019-04" db="EMBL/GenBank/DDBJ databases">
        <title>Aspergillus burnettii sp. nov., novel species from soil in southeast Queensland.</title>
        <authorList>
            <person name="Gilchrist C.L.M."/>
            <person name="Pitt J.I."/>
            <person name="Lange L."/>
            <person name="Lacey H.J."/>
            <person name="Vuong D."/>
            <person name="Midgley D.J."/>
            <person name="Greenfield P."/>
            <person name="Bradbury M."/>
            <person name="Lacey E."/>
            <person name="Busk P.K."/>
            <person name="Pilgaard B."/>
            <person name="Chooi Y.H."/>
            <person name="Piggott A.M."/>
        </authorList>
    </citation>
    <scope>NUCLEOTIDE SEQUENCE [LARGE SCALE GENOMIC DNA]</scope>
    <source>
        <strain evidence="11 12">FRR 5400</strain>
    </source>
</reference>
<keyword evidence="8" id="KW-0624">Polysaccharide degradation</keyword>
<dbReference type="Gene3D" id="3.40.50.1820">
    <property type="entry name" value="alpha/beta hydrolase"/>
    <property type="match status" value="1"/>
</dbReference>
<dbReference type="InterPro" id="IPR029058">
    <property type="entry name" value="AB_hydrolase_fold"/>
</dbReference>
<gene>
    <name evidence="11" type="ORF">ETB97_012398</name>
</gene>
<feature type="signal peptide" evidence="10">
    <location>
        <begin position="1"/>
        <end position="19"/>
    </location>
</feature>
<evidence type="ECO:0000313" key="12">
    <source>
        <dbReference type="Proteomes" id="UP000541154"/>
    </source>
</evidence>
<comment type="catalytic activity">
    <reaction evidence="9">
        <text>feruloyl-polysaccharide + H2O = ferulate + polysaccharide.</text>
        <dbReference type="EC" id="3.1.1.73"/>
    </reaction>
</comment>
<evidence type="ECO:0000256" key="10">
    <source>
        <dbReference type="SAM" id="SignalP"/>
    </source>
</evidence>
<dbReference type="Proteomes" id="UP000541154">
    <property type="component" value="Unassembled WGS sequence"/>
</dbReference>
<keyword evidence="12" id="KW-1185">Reference proteome</keyword>
<keyword evidence="4" id="KW-0858">Xylan degradation</keyword>
<evidence type="ECO:0000256" key="3">
    <source>
        <dbReference type="ARBA" id="ARBA00022525"/>
    </source>
</evidence>
<dbReference type="SUPFAM" id="SSF53474">
    <property type="entry name" value="alpha/beta-Hydrolases"/>
    <property type="match status" value="1"/>
</dbReference>
<dbReference type="EMBL" id="SPNV01000088">
    <property type="protein sequence ID" value="KAF5861847.1"/>
    <property type="molecule type" value="Genomic_DNA"/>
</dbReference>
<evidence type="ECO:0000256" key="7">
    <source>
        <dbReference type="ARBA" id="ARBA00023277"/>
    </source>
</evidence>